<comment type="similarity">
    <text evidence="2 14">Belongs to the integrin beta chain family.</text>
</comment>
<dbReference type="GO" id="GO:0007229">
    <property type="term" value="P:integrin-mediated signaling pathway"/>
    <property type="evidence" value="ECO:0007669"/>
    <property type="project" value="UniProtKB-KW"/>
</dbReference>
<evidence type="ECO:0000256" key="5">
    <source>
        <dbReference type="ARBA" id="ARBA00022729"/>
    </source>
</evidence>
<evidence type="ECO:0000256" key="12">
    <source>
        <dbReference type="ARBA" id="ARBA00023180"/>
    </source>
</evidence>
<dbReference type="EMBL" id="JBEDNZ010000004">
    <property type="protein sequence ID" value="KAL0848937.1"/>
    <property type="molecule type" value="Genomic_DNA"/>
</dbReference>
<feature type="disulfide bond" evidence="13">
    <location>
        <begin position="29"/>
        <end position="40"/>
    </location>
</feature>
<evidence type="ECO:0000256" key="11">
    <source>
        <dbReference type="ARBA" id="ARBA00023157"/>
    </source>
</evidence>
<dbReference type="Pfam" id="PF00362">
    <property type="entry name" value="Integrin_beta"/>
    <property type="match status" value="1"/>
</dbReference>
<dbReference type="PANTHER" id="PTHR10082">
    <property type="entry name" value="INTEGRIN BETA SUBUNIT"/>
    <property type="match status" value="1"/>
</dbReference>
<dbReference type="Pfam" id="PF23105">
    <property type="entry name" value="EGF_integrin"/>
    <property type="match status" value="1"/>
</dbReference>
<dbReference type="InterPro" id="IPR057243">
    <property type="entry name" value="Integrin_I-EGF_CS"/>
</dbReference>
<dbReference type="GO" id="GO:0005886">
    <property type="term" value="C:plasma membrane"/>
    <property type="evidence" value="ECO:0007669"/>
    <property type="project" value="UniProtKB-SubCell"/>
</dbReference>
<keyword evidence="5 16" id="KW-0732">Signal</keyword>
<protein>
    <recommendedName>
        <fullName evidence="14">Integrin beta</fullName>
    </recommendedName>
</protein>
<organism evidence="18 19">
    <name type="scientific">Loxostege sticticalis</name>
    <name type="common">Beet webworm moth</name>
    <dbReference type="NCBI Taxonomy" id="481309"/>
    <lineage>
        <taxon>Eukaryota</taxon>
        <taxon>Metazoa</taxon>
        <taxon>Ecdysozoa</taxon>
        <taxon>Arthropoda</taxon>
        <taxon>Hexapoda</taxon>
        <taxon>Insecta</taxon>
        <taxon>Pterygota</taxon>
        <taxon>Neoptera</taxon>
        <taxon>Endopterygota</taxon>
        <taxon>Lepidoptera</taxon>
        <taxon>Glossata</taxon>
        <taxon>Ditrysia</taxon>
        <taxon>Pyraloidea</taxon>
        <taxon>Crambidae</taxon>
        <taxon>Pyraustinae</taxon>
        <taxon>Loxostege</taxon>
    </lineage>
</organism>
<keyword evidence="9 14" id="KW-0401">Integrin</keyword>
<dbReference type="Gene3D" id="2.10.25.10">
    <property type="entry name" value="Laminin"/>
    <property type="match status" value="3"/>
</dbReference>
<dbReference type="SUPFAM" id="SSF57196">
    <property type="entry name" value="EGF/Laminin"/>
    <property type="match status" value="2"/>
</dbReference>
<feature type="disulfide bond" evidence="13">
    <location>
        <begin position="499"/>
        <end position="504"/>
    </location>
</feature>
<dbReference type="Gene3D" id="1.20.5.100">
    <property type="entry name" value="Cytochrome c1, transmembrane anchor, C-terminal"/>
    <property type="match status" value="1"/>
</dbReference>
<dbReference type="Gene3D" id="2.60.40.1510">
    <property type="entry name" value="ntegrin, alpha v. Chain A, domain 3"/>
    <property type="match status" value="1"/>
</dbReference>
<evidence type="ECO:0000256" key="1">
    <source>
        <dbReference type="ARBA" id="ARBA00004479"/>
    </source>
</evidence>
<feature type="disulfide bond" evidence="13">
    <location>
        <begin position="454"/>
        <end position="493"/>
    </location>
</feature>
<proteinExistence type="inferred from homology"/>
<evidence type="ECO:0000256" key="4">
    <source>
        <dbReference type="ARBA" id="ARBA00022692"/>
    </source>
</evidence>
<dbReference type="PRINTS" id="PR01186">
    <property type="entry name" value="INTEGRINB"/>
</dbReference>
<evidence type="ECO:0000313" key="19">
    <source>
        <dbReference type="Proteomes" id="UP001549921"/>
    </source>
</evidence>
<feature type="domain" description="VWFA" evidence="17">
    <location>
        <begin position="130"/>
        <end position="327"/>
    </location>
</feature>
<dbReference type="InterPro" id="IPR014836">
    <property type="entry name" value="Integrin_bsu_cyt_dom"/>
</dbReference>
<feature type="disulfide bond" evidence="13">
    <location>
        <begin position="32"/>
        <end position="66"/>
    </location>
</feature>
<evidence type="ECO:0000256" key="10">
    <source>
        <dbReference type="ARBA" id="ARBA00023136"/>
    </source>
</evidence>
<gene>
    <name evidence="18" type="ORF">ABMA28_013332</name>
</gene>
<feature type="disulfide bond" evidence="13">
    <location>
        <begin position="459"/>
        <end position="468"/>
    </location>
</feature>
<evidence type="ECO:0000256" key="15">
    <source>
        <dbReference type="SAM" id="Phobius"/>
    </source>
</evidence>
<dbReference type="InterPro" id="IPR002369">
    <property type="entry name" value="Integrin_bsu_VWA"/>
</dbReference>
<evidence type="ECO:0000256" key="16">
    <source>
        <dbReference type="SAM" id="SignalP"/>
    </source>
</evidence>
<feature type="chain" id="PRO_5044842481" description="Integrin beta" evidence="16">
    <location>
        <begin position="20"/>
        <end position="777"/>
    </location>
</feature>
<feature type="transmembrane region" description="Helical" evidence="15">
    <location>
        <begin position="699"/>
        <end position="721"/>
    </location>
</feature>
<dbReference type="SMART" id="SM00327">
    <property type="entry name" value="VWA"/>
    <property type="match status" value="1"/>
</dbReference>
<dbReference type="InterPro" id="IPR015812">
    <property type="entry name" value="Integrin_bsu"/>
</dbReference>
<dbReference type="CDD" id="cd00198">
    <property type="entry name" value="vWFA"/>
    <property type="match status" value="1"/>
</dbReference>
<reference evidence="18 19" key="1">
    <citation type="submission" date="2024-06" db="EMBL/GenBank/DDBJ databases">
        <title>A chromosome-level genome assembly of beet webworm, Loxostege sticticalis.</title>
        <authorList>
            <person name="Zhang Y."/>
        </authorList>
    </citation>
    <scope>NUCLEOTIDE SEQUENCE [LARGE SCALE GENOMIC DNA]</scope>
    <source>
        <strain evidence="18">AQ028</strain>
        <tissue evidence="18">Male pupae</tissue>
    </source>
</reference>
<keyword evidence="3" id="KW-0245">EGF-like domain</keyword>
<keyword evidence="10 15" id="KW-0472">Membrane</keyword>
<feature type="signal peptide" evidence="16">
    <location>
        <begin position="1"/>
        <end position="19"/>
    </location>
</feature>
<dbReference type="GO" id="GO:0032991">
    <property type="term" value="C:protein-containing complex"/>
    <property type="evidence" value="ECO:0007669"/>
    <property type="project" value="UniProtKB-ARBA"/>
</dbReference>
<dbReference type="InterPro" id="IPR032695">
    <property type="entry name" value="Integrin_dom_sf"/>
</dbReference>
<feature type="disulfide bond" evidence="13">
    <location>
        <begin position="374"/>
        <end position="380"/>
    </location>
</feature>
<dbReference type="InterPro" id="IPR036465">
    <property type="entry name" value="vWFA_dom_sf"/>
</dbReference>
<feature type="disulfide bond" evidence="13">
    <location>
        <begin position="554"/>
        <end position="561"/>
    </location>
</feature>
<evidence type="ECO:0000256" key="14">
    <source>
        <dbReference type="RuleBase" id="RU000633"/>
    </source>
</evidence>
<evidence type="ECO:0000259" key="17">
    <source>
        <dbReference type="PROSITE" id="PS50234"/>
    </source>
</evidence>
<evidence type="ECO:0000256" key="9">
    <source>
        <dbReference type="ARBA" id="ARBA00023037"/>
    </source>
</evidence>
<dbReference type="PROSITE" id="PS50234">
    <property type="entry name" value="VWFA"/>
    <property type="match status" value="1"/>
</dbReference>
<feature type="disulfide bond" evidence="13">
    <location>
        <begin position="583"/>
        <end position="600"/>
    </location>
</feature>
<dbReference type="GO" id="GO:0007157">
    <property type="term" value="P:heterophilic cell-cell adhesion via plasma membrane cell adhesion molecules"/>
    <property type="evidence" value="ECO:0007669"/>
    <property type="project" value="UniProtKB-ARBA"/>
</dbReference>
<keyword evidence="11 13" id="KW-1015">Disulfide bond</keyword>
<dbReference type="InterPro" id="IPR002035">
    <property type="entry name" value="VWF_A"/>
</dbReference>
<dbReference type="PROSITE" id="PS52047">
    <property type="entry name" value="I_EGF_2"/>
    <property type="match status" value="1"/>
</dbReference>
<keyword evidence="7 14" id="KW-0130">Cell adhesion</keyword>
<feature type="disulfide bond" evidence="13">
    <location>
        <begin position="506"/>
        <end position="515"/>
    </location>
</feature>
<feature type="disulfide bond" evidence="13">
    <location>
        <begin position="576"/>
        <end position="581"/>
    </location>
</feature>
<dbReference type="PIRSF" id="PIRSF002512">
    <property type="entry name" value="Integrin_B"/>
    <property type="match status" value="1"/>
</dbReference>
<sequence>MKVLIIFIFSFFCAKPSTCDKSCSSFATCGECIGYGGDKCVWCSEPNITASRCQPEEIILKVRSWCKKEYIYNPKMYTRISKEDEPFRLGTDKLRTIQLRPQKMHLKMRPGATGVTFDINYQPAKDFPLDVYYLMDYSYTMHSHVDALRQQVTFVYQELSKFTNNVQFGLGSFIEKPDFPFVDPDIHYAYSFRNHLSLTSDMSIFKDAIREVKTGGNYDDPEAGLDALMQVMACDKELGWRPDARRIIVLFTDATYHSAGDGKMVGAEMPNDMDCHLNSSKFYDHSLILDYPSVSQINKMATDGNFIIIFAALHNVEEEYVALASQITGAKYTKLKAESNILDIIKSAYLESLRYMTIKYQWPPYVQLSLDPDCTINDRCELGHKQALAMKATLKVNYCPSDSSVIDLSVGPTVGGLEDKLNIKLEIDCQCECERDKSGIANSSMCSNSGTYQCGICKCNSDREGHVCQCDKAVTSTTYLDQCKQDINGTSFCSGRGECKCGKCQCNTGFSGDFCEFDDHSCKRHDSKLCSGNGRCTHGACECDVYWTGDDCSCSTHKYNCFAPYSKEMCSGNGDCICDECVCHTRIYQGKNETYSGVFCEDCEDCAEKRCKELEDYAFCNYMSNKTYCDEQYNQTSNTDVQILNKTEISASKWPTAKWCQKTIDEDTAIVFLHIYDKNTKKLHLIIQKETEVLPKANIWVPVGIAIGTVIFIGLLTVLAWKILVDIMDEREYEKFQSEAKAAGFDVSENPIYQPASVNFSNPTFTSTENTLMECTR</sequence>
<feature type="disulfide bond" evidence="13">
    <location>
        <begin position="543"/>
        <end position="552"/>
    </location>
</feature>
<dbReference type="FunFam" id="2.10.25.10:FF:000036">
    <property type="entry name" value="Integrin beta"/>
    <property type="match status" value="1"/>
</dbReference>
<dbReference type="SMART" id="SM00187">
    <property type="entry name" value="INB"/>
    <property type="match status" value="1"/>
</dbReference>
<evidence type="ECO:0000256" key="3">
    <source>
        <dbReference type="ARBA" id="ARBA00022536"/>
    </source>
</evidence>
<evidence type="ECO:0000256" key="6">
    <source>
        <dbReference type="ARBA" id="ARBA00022737"/>
    </source>
</evidence>
<keyword evidence="6" id="KW-0677">Repeat</keyword>
<feature type="disulfide bond" evidence="13">
    <location>
        <begin position="501"/>
        <end position="530"/>
    </location>
</feature>
<dbReference type="SUPFAM" id="SSF53300">
    <property type="entry name" value="vWA-like"/>
    <property type="match status" value="1"/>
</dbReference>
<feature type="disulfide bond" evidence="13">
    <location>
        <begin position="536"/>
        <end position="541"/>
    </location>
</feature>
<dbReference type="AlphaFoldDB" id="A0ABD0THY1"/>
<dbReference type="SUPFAM" id="SSF69179">
    <property type="entry name" value="Integrin domains"/>
    <property type="match status" value="1"/>
</dbReference>
<evidence type="ECO:0000256" key="8">
    <source>
        <dbReference type="ARBA" id="ARBA00022989"/>
    </source>
</evidence>
<dbReference type="SMART" id="SM01241">
    <property type="entry name" value="Integrin_b_cyt"/>
    <property type="match status" value="1"/>
</dbReference>
<comment type="subcellular location">
    <subcellularLocation>
        <location evidence="14">Cell membrane</location>
        <topology evidence="14">Single-pass type I membrane protein</topology>
    </subcellularLocation>
    <subcellularLocation>
        <location evidence="1">Membrane</location>
        <topology evidence="1">Single-pass type I membrane protein</topology>
    </subcellularLocation>
</comment>
<feature type="disulfide bond" evidence="13">
    <location>
        <begin position="611"/>
        <end position="620"/>
    </location>
</feature>
<feature type="disulfide bond" evidence="13">
    <location>
        <begin position="399"/>
        <end position="660"/>
    </location>
</feature>
<evidence type="ECO:0000256" key="2">
    <source>
        <dbReference type="ARBA" id="ARBA00007449"/>
    </source>
</evidence>
<evidence type="ECO:0000256" key="13">
    <source>
        <dbReference type="PIRSR" id="PIRSR002512-1"/>
    </source>
</evidence>
<dbReference type="Pfam" id="PF08725">
    <property type="entry name" value="Integrin_b_cyt"/>
    <property type="match status" value="1"/>
</dbReference>
<evidence type="ECO:0000313" key="18">
    <source>
        <dbReference type="EMBL" id="KAL0848937.1"/>
    </source>
</evidence>
<keyword evidence="4 14" id="KW-0812">Transmembrane</keyword>
<dbReference type="PANTHER" id="PTHR10082:SF60">
    <property type="entry name" value="INTEGRIN BETA-PS"/>
    <property type="match status" value="1"/>
</dbReference>
<name>A0ABD0THY1_LOXSC</name>
<dbReference type="Proteomes" id="UP001549921">
    <property type="component" value="Unassembled WGS sequence"/>
</dbReference>
<keyword evidence="12" id="KW-0325">Glycoprotein</keyword>
<keyword evidence="8 15" id="KW-1133">Transmembrane helix</keyword>
<accession>A0ABD0THY1</accession>
<evidence type="ECO:0000256" key="7">
    <source>
        <dbReference type="ARBA" id="ARBA00022889"/>
    </source>
</evidence>
<feature type="disulfide bond" evidence="13">
    <location>
        <begin position="429"/>
        <end position="433"/>
    </location>
</feature>
<dbReference type="InterPro" id="IPR057073">
    <property type="entry name" value="EGF_integrin_2"/>
</dbReference>
<dbReference type="Gene3D" id="3.40.50.410">
    <property type="entry name" value="von Willebrand factor, type A domain"/>
    <property type="match status" value="1"/>
</dbReference>
<dbReference type="SUPFAM" id="SSF103575">
    <property type="entry name" value="Plexin repeat"/>
    <property type="match status" value="1"/>
</dbReference>
<feature type="disulfide bond" evidence="13">
    <location>
        <begin position="43"/>
        <end position="53"/>
    </location>
</feature>
<comment type="caution">
    <text evidence="18">The sequence shown here is derived from an EMBL/GenBank/DDBJ whole genome shotgun (WGS) entry which is preliminary data.</text>
</comment>
<feature type="disulfide bond" evidence="13">
    <location>
        <begin position="234"/>
        <end position="275"/>
    </location>
</feature>
<dbReference type="PROSITE" id="PS00243">
    <property type="entry name" value="I_EGF_1"/>
    <property type="match status" value="2"/>
</dbReference>